<comment type="caution">
    <text evidence="1">The sequence shown here is derived from an EMBL/GenBank/DDBJ whole genome shotgun (WGS) entry which is preliminary data.</text>
</comment>
<name>A0A934R1K1_9BACT</name>
<gene>
    <name evidence="1" type="ORF">JIN84_05560</name>
</gene>
<dbReference type="EMBL" id="JAENIK010000005">
    <property type="protein sequence ID" value="MBK1815067.1"/>
    <property type="molecule type" value="Genomic_DNA"/>
</dbReference>
<dbReference type="RefSeq" id="WP_200350037.1">
    <property type="nucleotide sequence ID" value="NZ_BAABHZ010000005.1"/>
</dbReference>
<reference evidence="1" key="1">
    <citation type="submission" date="2021-01" db="EMBL/GenBank/DDBJ databases">
        <title>Modified the classification status of verrucomicrobia.</title>
        <authorList>
            <person name="Feng X."/>
        </authorList>
    </citation>
    <scope>NUCLEOTIDE SEQUENCE</scope>
    <source>
        <strain evidence="1">JCM 18052</strain>
    </source>
</reference>
<proteinExistence type="predicted"/>
<evidence type="ECO:0000313" key="2">
    <source>
        <dbReference type="Proteomes" id="UP000600139"/>
    </source>
</evidence>
<dbReference type="AlphaFoldDB" id="A0A934R1K1"/>
<protein>
    <submittedName>
        <fullName evidence="1">Uncharacterized protein</fullName>
    </submittedName>
</protein>
<accession>A0A934R1K1</accession>
<sequence length="125" mass="12972">MSSAPAGDCGVRGAGVCADEFFYNIYQRREAFGLSGIGAVAGGQDVPRGSRQNDGAPMAGAGRSAFLQKGARSSWTLRAVDILSGCGVGRDPVGIGPTTPDSGDFNMIFFSKSKLTKNLISYELS</sequence>
<evidence type="ECO:0000313" key="1">
    <source>
        <dbReference type="EMBL" id="MBK1815067.1"/>
    </source>
</evidence>
<keyword evidence="2" id="KW-1185">Reference proteome</keyword>
<organism evidence="1 2">
    <name type="scientific">Luteolibacter yonseiensis</name>
    <dbReference type="NCBI Taxonomy" id="1144680"/>
    <lineage>
        <taxon>Bacteria</taxon>
        <taxon>Pseudomonadati</taxon>
        <taxon>Verrucomicrobiota</taxon>
        <taxon>Verrucomicrobiia</taxon>
        <taxon>Verrucomicrobiales</taxon>
        <taxon>Verrucomicrobiaceae</taxon>
        <taxon>Luteolibacter</taxon>
    </lineage>
</organism>
<dbReference type="Proteomes" id="UP000600139">
    <property type="component" value="Unassembled WGS sequence"/>
</dbReference>